<dbReference type="PANTHER" id="PTHR43591:SF110">
    <property type="entry name" value="RHODANESE DOMAIN-CONTAINING PROTEIN"/>
    <property type="match status" value="1"/>
</dbReference>
<protein>
    <submittedName>
        <fullName evidence="2">S-adenosylmethionine-dependent methyltransferase</fullName>
        <ecNumber evidence="2">2.1.1.-</ecNumber>
    </submittedName>
</protein>
<dbReference type="PATRIC" id="fig|1454004.3.peg.1473"/>
<evidence type="ECO:0000313" key="2">
    <source>
        <dbReference type="EMBL" id="EXI89564.1"/>
    </source>
</evidence>
<dbReference type="Pfam" id="PF08241">
    <property type="entry name" value="Methyltransf_11"/>
    <property type="match status" value="1"/>
</dbReference>
<dbReference type="EMBL" id="JEMY01000015">
    <property type="protein sequence ID" value="EXI89564.1"/>
    <property type="molecule type" value="Genomic_DNA"/>
</dbReference>
<dbReference type="Proteomes" id="UP000022141">
    <property type="component" value="Unassembled WGS sequence"/>
</dbReference>
<dbReference type="Gene3D" id="3.40.50.150">
    <property type="entry name" value="Vaccinia Virus protein VP39"/>
    <property type="match status" value="1"/>
</dbReference>
<dbReference type="CDD" id="cd02440">
    <property type="entry name" value="AdoMet_MTases"/>
    <property type="match status" value="1"/>
</dbReference>
<comment type="caution">
    <text evidence="2">The sequence shown here is derived from an EMBL/GenBank/DDBJ whole genome shotgun (WGS) entry which is preliminary data.</text>
</comment>
<organism evidence="2 3">
    <name type="scientific">Accumulibacter regalis</name>
    <dbReference type="NCBI Taxonomy" id="522306"/>
    <lineage>
        <taxon>Bacteria</taxon>
        <taxon>Pseudomonadati</taxon>
        <taxon>Pseudomonadota</taxon>
        <taxon>Betaproteobacteria</taxon>
        <taxon>Candidatus Accumulibacter</taxon>
    </lineage>
</organism>
<evidence type="ECO:0000313" key="3">
    <source>
        <dbReference type="Proteomes" id="UP000022141"/>
    </source>
</evidence>
<accession>A0A011REA9</accession>
<dbReference type="eggNOG" id="COG2227">
    <property type="taxonomic scope" value="Bacteria"/>
</dbReference>
<dbReference type="InterPro" id="IPR013216">
    <property type="entry name" value="Methyltransf_11"/>
</dbReference>
<sequence length="274" mass="30432">MANSTSTSTNRAAWDHSSHPDFFNYYARKSLSCETLERFTRVRDKALTLLAQANGPARTLEVVDIGCGAGTQCRLWAQSGHRVHGIDVNEALIEVAARRARQEQFDIAFKVGSATELPYDDGSMDVSLLTEILEHVTDWRTCLIEAARVLKPGGLLFLSTTNRLCPLQEAFSLPLYSWYPGVLKHHCERLAVSTRPEIANHATYPAVNWFTAYSLVAYLEKHGFRCLDRFDMIDSEQLGGLKKLLINGARAIPSLRFAGHVLTPGTVIVALKQG</sequence>
<proteinExistence type="predicted"/>
<dbReference type="STRING" id="1454004.AW11_01431"/>
<dbReference type="EC" id="2.1.1.-" evidence="2"/>
<dbReference type="SUPFAM" id="SSF53335">
    <property type="entry name" value="S-adenosyl-L-methionine-dependent methyltransferases"/>
    <property type="match status" value="1"/>
</dbReference>
<dbReference type="AlphaFoldDB" id="A0A011REA9"/>
<dbReference type="InterPro" id="IPR029063">
    <property type="entry name" value="SAM-dependent_MTases_sf"/>
</dbReference>
<keyword evidence="3" id="KW-1185">Reference proteome</keyword>
<keyword evidence="2" id="KW-0489">Methyltransferase</keyword>
<dbReference type="PANTHER" id="PTHR43591">
    <property type="entry name" value="METHYLTRANSFERASE"/>
    <property type="match status" value="1"/>
</dbReference>
<feature type="domain" description="Methyltransferase type 11" evidence="1">
    <location>
        <begin position="63"/>
        <end position="158"/>
    </location>
</feature>
<reference evidence="2" key="1">
    <citation type="submission" date="2014-02" db="EMBL/GenBank/DDBJ databases">
        <title>Expanding our view of genomic diversity in Candidatus Accumulibacter clades.</title>
        <authorList>
            <person name="Skennerton C.T."/>
            <person name="Barr J.J."/>
            <person name="Slater F.R."/>
            <person name="Bond P.L."/>
            <person name="Tyson G.W."/>
        </authorList>
    </citation>
    <scope>NUCLEOTIDE SEQUENCE [LARGE SCALE GENOMIC DNA]</scope>
</reference>
<gene>
    <name evidence="2" type="ORF">AW11_01431</name>
</gene>
<dbReference type="GO" id="GO:0032259">
    <property type="term" value="P:methylation"/>
    <property type="evidence" value="ECO:0007669"/>
    <property type="project" value="UniProtKB-KW"/>
</dbReference>
<name>A0A011REA9_ACCRE</name>
<evidence type="ECO:0000259" key="1">
    <source>
        <dbReference type="Pfam" id="PF08241"/>
    </source>
</evidence>
<dbReference type="GO" id="GO:0008757">
    <property type="term" value="F:S-adenosylmethionine-dependent methyltransferase activity"/>
    <property type="evidence" value="ECO:0007669"/>
    <property type="project" value="InterPro"/>
</dbReference>
<keyword evidence="2" id="KW-0808">Transferase</keyword>